<evidence type="ECO:0000313" key="2">
    <source>
        <dbReference type="EMBL" id="KAA8493181.1"/>
    </source>
</evidence>
<keyword evidence="3" id="KW-1185">Reference proteome</keyword>
<dbReference type="Pfam" id="PF04525">
    <property type="entry name" value="LOR"/>
    <property type="match status" value="1"/>
</dbReference>
<dbReference type="AlphaFoldDB" id="A0A5J4YNS7"/>
<evidence type="ECO:0000256" key="1">
    <source>
        <dbReference type="ARBA" id="ARBA00005437"/>
    </source>
</evidence>
<name>A0A5J4YNS7_PORPP</name>
<sequence length="324" mass="35674">MAEIGKMQNDPDFVLEVLAGPSAPELVPQKREDGVAVYKKYGPDNEPKRFIIKAAHLSTDDWRIWDHKTGKLVYNGHHPGKNPVGSIDKLGTAHQSDRYSRGGEWESYADVTGHQGYPNFKIRPKTLSRHGTQYLIDNHEKRVMNVSKQSMIKTGSLRPGFDVCVGEGDEKVYHTTGDLMERTMQIFNEREEVVCFVQRSGVSLIQNAAFGNGSEYLIDVAPGVDCSTMLIIILGIKQVGAHFAKDALGNWVTDPFKDAVVDGVIDNTGELGQAAVQANNKAVGHADKVADKGHGRHLPLNVKLPPDAKKKLMNTAKDYKGFGK</sequence>
<evidence type="ECO:0000313" key="3">
    <source>
        <dbReference type="Proteomes" id="UP000324585"/>
    </source>
</evidence>
<accession>A0A5J4YNS7</accession>
<dbReference type="InterPro" id="IPR038595">
    <property type="entry name" value="LOR_sf"/>
</dbReference>
<reference evidence="3" key="1">
    <citation type="journal article" date="2019" name="Nat. Commun.">
        <title>Expansion of phycobilisome linker gene families in mesophilic red algae.</title>
        <authorList>
            <person name="Lee J."/>
            <person name="Kim D."/>
            <person name="Bhattacharya D."/>
            <person name="Yoon H.S."/>
        </authorList>
    </citation>
    <scope>NUCLEOTIDE SEQUENCE [LARGE SCALE GENOMIC DNA]</scope>
    <source>
        <strain evidence="3">CCMP 1328</strain>
    </source>
</reference>
<gene>
    <name evidence="2" type="ORF">FVE85_8626</name>
</gene>
<protein>
    <submittedName>
        <fullName evidence="2">Uncharacterized protein</fullName>
    </submittedName>
</protein>
<organism evidence="2 3">
    <name type="scientific">Porphyridium purpureum</name>
    <name type="common">Red alga</name>
    <name type="synonym">Porphyridium cruentum</name>
    <dbReference type="NCBI Taxonomy" id="35688"/>
    <lineage>
        <taxon>Eukaryota</taxon>
        <taxon>Rhodophyta</taxon>
        <taxon>Bangiophyceae</taxon>
        <taxon>Porphyridiales</taxon>
        <taxon>Porphyridiaceae</taxon>
        <taxon>Porphyridium</taxon>
    </lineage>
</organism>
<dbReference type="EMBL" id="VRMN01000007">
    <property type="protein sequence ID" value="KAA8493181.1"/>
    <property type="molecule type" value="Genomic_DNA"/>
</dbReference>
<dbReference type="Gene3D" id="2.40.160.200">
    <property type="entry name" value="LURP1-related"/>
    <property type="match status" value="1"/>
</dbReference>
<dbReference type="OrthoDB" id="2247at2759"/>
<dbReference type="Proteomes" id="UP000324585">
    <property type="component" value="Unassembled WGS sequence"/>
</dbReference>
<comment type="similarity">
    <text evidence="1">Belongs to the LOR family.</text>
</comment>
<comment type="caution">
    <text evidence="2">The sequence shown here is derived from an EMBL/GenBank/DDBJ whole genome shotgun (WGS) entry which is preliminary data.</text>
</comment>
<dbReference type="InterPro" id="IPR007612">
    <property type="entry name" value="LOR"/>
</dbReference>
<dbReference type="SUPFAM" id="SSF54518">
    <property type="entry name" value="Tubby C-terminal domain-like"/>
    <property type="match status" value="1"/>
</dbReference>
<dbReference type="InterPro" id="IPR025659">
    <property type="entry name" value="Tubby-like_C"/>
</dbReference>
<proteinExistence type="inferred from homology"/>